<organism evidence="2 3">
    <name type="scientific">Tardiphaga alba</name>
    <dbReference type="NCBI Taxonomy" id="340268"/>
    <lineage>
        <taxon>Bacteria</taxon>
        <taxon>Pseudomonadati</taxon>
        <taxon>Pseudomonadota</taxon>
        <taxon>Alphaproteobacteria</taxon>
        <taxon>Hyphomicrobiales</taxon>
        <taxon>Nitrobacteraceae</taxon>
        <taxon>Tardiphaga</taxon>
    </lineage>
</organism>
<dbReference type="Gene3D" id="1.10.260.40">
    <property type="entry name" value="lambda repressor-like DNA-binding domains"/>
    <property type="match status" value="1"/>
</dbReference>
<reference evidence="2 3" key="1">
    <citation type="submission" date="2019-02" db="EMBL/GenBank/DDBJ databases">
        <title>Emended description of the genus Rhodopseudomonas and description of Rhodopseudomonas albus sp. nov., a non-phototrophic, heavy-metal-tolerant bacterium isolated from garden soil.</title>
        <authorList>
            <person name="Bao Z."/>
            <person name="Cao W.W."/>
            <person name="Sato Y."/>
            <person name="Nishizawa T."/>
            <person name="Zhao J."/>
            <person name="Guo Y."/>
            <person name="Ohta H."/>
        </authorList>
    </citation>
    <scope>NUCLEOTIDE SEQUENCE [LARGE SCALE GENOMIC DNA]</scope>
    <source>
        <strain evidence="2 3">SK50-23</strain>
    </source>
</reference>
<evidence type="ECO:0000313" key="2">
    <source>
        <dbReference type="EMBL" id="QUS39668.1"/>
    </source>
</evidence>
<evidence type="ECO:0000259" key="1">
    <source>
        <dbReference type="PROSITE" id="PS50943"/>
    </source>
</evidence>
<dbReference type="PANTHER" id="PTHR40455:SF1">
    <property type="entry name" value="ANTITOXIN HIGA"/>
    <property type="match status" value="1"/>
</dbReference>
<dbReference type="Pfam" id="PF01381">
    <property type="entry name" value="HTH_3"/>
    <property type="match status" value="1"/>
</dbReference>
<feature type="domain" description="HTH cro/C1-type" evidence="1">
    <location>
        <begin position="72"/>
        <end position="115"/>
    </location>
</feature>
<dbReference type="PROSITE" id="PS50943">
    <property type="entry name" value="HTH_CROC1"/>
    <property type="match status" value="1"/>
</dbReference>
<accession>A0ABX8A7F2</accession>
<name>A0ABX8A7F2_9BRAD</name>
<dbReference type="CDD" id="cd00093">
    <property type="entry name" value="HTH_XRE"/>
    <property type="match status" value="1"/>
</dbReference>
<dbReference type="EMBL" id="CP036498">
    <property type="protein sequence ID" value="QUS39668.1"/>
    <property type="molecule type" value="Genomic_DNA"/>
</dbReference>
<gene>
    <name evidence="2" type="ORF">RPMA_13075</name>
</gene>
<dbReference type="PANTHER" id="PTHR40455">
    <property type="entry name" value="ANTITOXIN HIGA"/>
    <property type="match status" value="1"/>
</dbReference>
<dbReference type="Proteomes" id="UP000682843">
    <property type="component" value="Chromosome"/>
</dbReference>
<sequence length="126" mass="14305">MDIRPIRTEQDYDAAVAEIGRLWGATAGTEDGDKLDILATLVDRYEDARWPTDDTMDPIHLLQFAIDEFGHTQAELAELLGSRSRASEVLNRKRPLSIEMIRRLNEAWKLPLELLIKPYELDTAAA</sequence>
<dbReference type="InterPro" id="IPR010982">
    <property type="entry name" value="Lambda_DNA-bd_dom_sf"/>
</dbReference>
<protein>
    <submittedName>
        <fullName evidence="2">Helix-turn-helix domain-containing protein</fullName>
    </submittedName>
</protein>
<dbReference type="SUPFAM" id="SSF47413">
    <property type="entry name" value="lambda repressor-like DNA-binding domains"/>
    <property type="match status" value="1"/>
</dbReference>
<proteinExistence type="predicted"/>
<keyword evidence="3" id="KW-1185">Reference proteome</keyword>
<dbReference type="InterPro" id="IPR001387">
    <property type="entry name" value="Cro/C1-type_HTH"/>
</dbReference>
<dbReference type="InterPro" id="IPR039060">
    <property type="entry name" value="Antitox_HigA"/>
</dbReference>
<evidence type="ECO:0000313" key="3">
    <source>
        <dbReference type="Proteomes" id="UP000682843"/>
    </source>
</evidence>
<dbReference type="RefSeq" id="WP_211913218.1">
    <property type="nucleotide sequence ID" value="NZ_CP036498.1"/>
</dbReference>